<dbReference type="OrthoDB" id="5595751at2759"/>
<dbReference type="GO" id="GO:0004852">
    <property type="term" value="F:uroporphyrinogen-III synthase activity"/>
    <property type="evidence" value="ECO:0007669"/>
    <property type="project" value="InterPro"/>
</dbReference>
<dbReference type="InterPro" id="IPR039793">
    <property type="entry name" value="UROS/Hem4"/>
</dbReference>
<accession>A0A2X0N5S1</accession>
<dbReference type="GO" id="GO:0006780">
    <property type="term" value="P:uroporphyrinogen III biosynthetic process"/>
    <property type="evidence" value="ECO:0007669"/>
    <property type="project" value="InterPro"/>
</dbReference>
<organism evidence="2 3">
    <name type="scientific">Microbotryum saponariae</name>
    <dbReference type="NCBI Taxonomy" id="289078"/>
    <lineage>
        <taxon>Eukaryota</taxon>
        <taxon>Fungi</taxon>
        <taxon>Dikarya</taxon>
        <taxon>Basidiomycota</taxon>
        <taxon>Pucciniomycotina</taxon>
        <taxon>Microbotryomycetes</taxon>
        <taxon>Microbotryales</taxon>
        <taxon>Microbotryaceae</taxon>
        <taxon>Microbotryum</taxon>
    </lineage>
</organism>
<evidence type="ECO:0000259" key="1">
    <source>
        <dbReference type="Pfam" id="PF02602"/>
    </source>
</evidence>
<dbReference type="EMBL" id="FMWP01000053">
    <property type="protein sequence ID" value="SCZ94634.1"/>
    <property type="molecule type" value="Genomic_DNA"/>
</dbReference>
<protein>
    <submittedName>
        <fullName evidence="2">BZ3500_MvSof-1268-A1-R1_Chr12-3g04011 protein</fullName>
    </submittedName>
</protein>
<sequence length="322" mass="35852">MTPPLSTRAHLLFVRTPSQPVPQDPYHSFACSSHFTPHHLPILETTYQNIPHLAHLLNGPKIYDGLIITSARSVQAIAKAQRVEPTQAEGLGSFYQTPIFAVGQATAEALRTQLLRPPPEENVLGNDGTTGSGEKLARFISRYFKGDPPGRKWKLLYLVGDKNRETLANLLEVDDGRFELDKLRVYQTKALEGKQLENEVDRVVQEVVGGDGERNGQRKRLWIILFSPSGAKAACQEFRRRGWIPNVDDKDQDGGFQIRIAAIGPVTRAYLQDDERLKVDAEARTPDAEDLLRCIIEVEDEESGHAKVDDLALGRGGRAVNM</sequence>
<keyword evidence="3" id="KW-1185">Reference proteome</keyword>
<dbReference type="Gene3D" id="3.40.50.10090">
    <property type="match status" value="2"/>
</dbReference>
<dbReference type="PANTHER" id="PTHR12390">
    <property type="entry name" value="UROPORPHYRINOGEN III SYNTHASE"/>
    <property type="match status" value="1"/>
</dbReference>
<proteinExistence type="predicted"/>
<dbReference type="InterPro" id="IPR036108">
    <property type="entry name" value="4pyrrol_syn_uPrphyn_synt_sf"/>
</dbReference>
<dbReference type="GO" id="GO:0005829">
    <property type="term" value="C:cytosol"/>
    <property type="evidence" value="ECO:0007669"/>
    <property type="project" value="TreeGrafter"/>
</dbReference>
<dbReference type="SUPFAM" id="SSF69618">
    <property type="entry name" value="HemD-like"/>
    <property type="match status" value="1"/>
</dbReference>
<evidence type="ECO:0000313" key="2">
    <source>
        <dbReference type="EMBL" id="SCZ94634.1"/>
    </source>
</evidence>
<dbReference type="PANTHER" id="PTHR12390:SF0">
    <property type="entry name" value="UROPORPHYRINOGEN-III SYNTHASE"/>
    <property type="match status" value="1"/>
</dbReference>
<dbReference type="UniPathway" id="UPA00251">
    <property type="reaction ID" value="UER00320"/>
</dbReference>
<dbReference type="InterPro" id="IPR003754">
    <property type="entry name" value="4pyrrol_synth_uPrphyn_synth"/>
</dbReference>
<dbReference type="CDD" id="cd06578">
    <property type="entry name" value="HemD"/>
    <property type="match status" value="1"/>
</dbReference>
<dbReference type="Proteomes" id="UP000249723">
    <property type="component" value="Unassembled WGS sequence"/>
</dbReference>
<dbReference type="STRING" id="289078.A0A2X0N5S1"/>
<dbReference type="GO" id="GO:0006782">
    <property type="term" value="P:protoporphyrinogen IX biosynthetic process"/>
    <property type="evidence" value="ECO:0007669"/>
    <property type="project" value="UniProtKB-UniPathway"/>
</dbReference>
<evidence type="ECO:0000313" key="3">
    <source>
        <dbReference type="Proteomes" id="UP000249723"/>
    </source>
</evidence>
<reference evidence="3" key="1">
    <citation type="submission" date="2016-10" db="EMBL/GenBank/DDBJ databases">
        <authorList>
            <person name="Jeantristanb JTB J.-T."/>
            <person name="Ricardo R."/>
        </authorList>
    </citation>
    <scope>NUCLEOTIDE SEQUENCE [LARGE SCALE GENOMIC DNA]</scope>
</reference>
<dbReference type="AlphaFoldDB" id="A0A2X0N5S1"/>
<gene>
    <name evidence="2" type="ORF">BZ3500_MVSOF-1268-A1-R1_CHR12-3G04011</name>
</gene>
<feature type="domain" description="Tetrapyrrole biosynthesis uroporphyrinogen III synthase" evidence="1">
    <location>
        <begin position="35"/>
        <end position="292"/>
    </location>
</feature>
<dbReference type="Pfam" id="PF02602">
    <property type="entry name" value="HEM4"/>
    <property type="match status" value="1"/>
</dbReference>
<name>A0A2X0N5S1_9BASI</name>